<protein>
    <submittedName>
        <fullName evidence="5">Putative transposase IS116/IS110/IS902 family protein</fullName>
    </submittedName>
</protein>
<feature type="coiled-coil region" evidence="1">
    <location>
        <begin position="215"/>
        <end position="242"/>
    </location>
</feature>
<dbReference type="Proteomes" id="UP000194003">
    <property type="component" value="Unassembled WGS sequence"/>
</dbReference>
<evidence type="ECO:0000256" key="1">
    <source>
        <dbReference type="SAM" id="Coils"/>
    </source>
</evidence>
<dbReference type="NCBIfam" id="NF033542">
    <property type="entry name" value="transpos_IS110"/>
    <property type="match status" value="1"/>
</dbReference>
<organism evidence="5 6">
    <name type="scientific">Magnetofaba australis IT-1</name>
    <dbReference type="NCBI Taxonomy" id="1434232"/>
    <lineage>
        <taxon>Bacteria</taxon>
        <taxon>Pseudomonadati</taxon>
        <taxon>Pseudomonadota</taxon>
        <taxon>Magnetococcia</taxon>
        <taxon>Magnetococcales</taxon>
        <taxon>Magnetococcaceae</taxon>
        <taxon>Magnetofaba</taxon>
    </lineage>
</organism>
<keyword evidence="1" id="KW-0175">Coiled coil</keyword>
<dbReference type="EMBL" id="LVJN01000020">
    <property type="protein sequence ID" value="OSM01954.1"/>
    <property type="molecule type" value="Genomic_DNA"/>
</dbReference>
<evidence type="ECO:0000259" key="3">
    <source>
        <dbReference type="Pfam" id="PF02371"/>
    </source>
</evidence>
<evidence type="ECO:0000313" key="6">
    <source>
        <dbReference type="Proteomes" id="UP000194003"/>
    </source>
</evidence>
<dbReference type="InterPro" id="IPR002525">
    <property type="entry name" value="Transp_IS110-like_N"/>
</dbReference>
<dbReference type="Pfam" id="PF02371">
    <property type="entry name" value="Transposase_20"/>
    <property type="match status" value="1"/>
</dbReference>
<feature type="domain" description="Transposase IS110-like N-terminal" evidence="2">
    <location>
        <begin position="41"/>
        <end position="181"/>
    </location>
</feature>
<feature type="domain" description="Transposase IS116/IS110/IS902 C-terminal" evidence="3">
    <location>
        <begin position="246"/>
        <end position="324"/>
    </location>
</feature>
<evidence type="ECO:0000313" key="4">
    <source>
        <dbReference type="EMBL" id="OSM01733.1"/>
    </source>
</evidence>
<dbReference type="PANTHER" id="PTHR33055:SF3">
    <property type="entry name" value="PUTATIVE TRANSPOSASE FOR IS117-RELATED"/>
    <property type="match status" value="1"/>
</dbReference>
<gene>
    <name evidence="4" type="ORF">MAIT1_05334</name>
    <name evidence="5" type="ORF">MAIT1_05359</name>
</gene>
<dbReference type="Pfam" id="PF01548">
    <property type="entry name" value="DEDD_Tnp_IS110"/>
    <property type="match status" value="1"/>
</dbReference>
<dbReference type="PANTHER" id="PTHR33055">
    <property type="entry name" value="TRANSPOSASE FOR INSERTION SEQUENCE ELEMENT IS1111A"/>
    <property type="match status" value="1"/>
</dbReference>
<evidence type="ECO:0000313" key="5">
    <source>
        <dbReference type="EMBL" id="OSM01954.1"/>
    </source>
</evidence>
<dbReference type="GO" id="GO:0004803">
    <property type="term" value="F:transposase activity"/>
    <property type="evidence" value="ECO:0007669"/>
    <property type="project" value="InterPro"/>
</dbReference>
<sequence>MVRSATQTASQWAKMVVCFSISTESERTMSNHIENGQVRVLGIDLGKSVFQLHGVDARGKSVLKQRLKRDKLLEFMAQLPPCLVGMEASSGAHHWARKFQGYGHETRLMAPQYVKPYVKRHKNDSVDAEAICEAVQRPNMRFVGIKSVAQQEILALHRIRSLAVKNRTALVNQIRGLLAEYGIVFPKSIKQARRAIVLILSDESLELSPLFLRLLEEECEELTRLDERIAMYDNEIEALAKADPQCRLLMTIPGVGPITATALLASVGDVRAFKNGRELSAWIGLVPNQHSTGGKAWLTGISKRGNGYLRTLLIHGARAVLRVAEKKPDRRSRWVVSVSERRGANKAVVALANRMARSAWAMLVKQEAYQVRATV</sequence>
<dbReference type="InterPro" id="IPR003346">
    <property type="entry name" value="Transposase_20"/>
</dbReference>
<comment type="caution">
    <text evidence="5">The sequence shown here is derived from an EMBL/GenBank/DDBJ whole genome shotgun (WGS) entry which is preliminary data.</text>
</comment>
<dbReference type="GO" id="GO:0003677">
    <property type="term" value="F:DNA binding"/>
    <property type="evidence" value="ECO:0007669"/>
    <property type="project" value="InterPro"/>
</dbReference>
<accession>A0A1Y2K4A0</accession>
<dbReference type="EMBL" id="LVJN01000020">
    <property type="protein sequence ID" value="OSM01733.1"/>
    <property type="molecule type" value="Genomic_DNA"/>
</dbReference>
<dbReference type="AlphaFoldDB" id="A0A1Y2K4A0"/>
<keyword evidence="6" id="KW-1185">Reference proteome</keyword>
<reference evidence="5 6" key="1">
    <citation type="journal article" date="2016" name="BMC Genomics">
        <title>Combined genomic and structural analyses of a cultured magnetotactic bacterium reveals its niche adaptation to a dynamic environment.</title>
        <authorList>
            <person name="Araujo A.C."/>
            <person name="Morillo V."/>
            <person name="Cypriano J."/>
            <person name="Teixeira L.C."/>
            <person name="Leao P."/>
            <person name="Lyra S."/>
            <person name="Almeida L.G."/>
            <person name="Bazylinski D.A."/>
            <person name="Vasconcellos A.T."/>
            <person name="Abreu F."/>
            <person name="Lins U."/>
        </authorList>
    </citation>
    <scope>NUCLEOTIDE SEQUENCE [LARGE SCALE GENOMIC DNA]</scope>
    <source>
        <strain evidence="5 6">IT-1</strain>
    </source>
</reference>
<proteinExistence type="predicted"/>
<name>A0A1Y2K4A0_9PROT</name>
<evidence type="ECO:0000259" key="2">
    <source>
        <dbReference type="Pfam" id="PF01548"/>
    </source>
</evidence>
<dbReference type="InterPro" id="IPR047650">
    <property type="entry name" value="Transpos_IS110"/>
</dbReference>
<dbReference type="GO" id="GO:0006313">
    <property type="term" value="P:DNA transposition"/>
    <property type="evidence" value="ECO:0007669"/>
    <property type="project" value="InterPro"/>
</dbReference>